<evidence type="ECO:0000256" key="4">
    <source>
        <dbReference type="SAM" id="MobiDB-lite"/>
    </source>
</evidence>
<organism evidence="8 9">
    <name type="scientific">Monilinia vaccinii-corymbosi</name>
    <dbReference type="NCBI Taxonomy" id="61207"/>
    <lineage>
        <taxon>Eukaryota</taxon>
        <taxon>Fungi</taxon>
        <taxon>Dikarya</taxon>
        <taxon>Ascomycota</taxon>
        <taxon>Pezizomycotina</taxon>
        <taxon>Leotiomycetes</taxon>
        <taxon>Helotiales</taxon>
        <taxon>Sclerotiniaceae</taxon>
        <taxon>Monilinia</taxon>
    </lineage>
</organism>
<dbReference type="PANTHER" id="PTHR11051">
    <property type="entry name" value="GLYCOSYL HYDROLASE-RELATED"/>
    <property type="match status" value="1"/>
</dbReference>
<reference evidence="8" key="1">
    <citation type="submission" date="2020-10" db="EMBL/GenBank/DDBJ databases">
        <title>Genome Sequence of Monilinia vaccinii-corymbosi Sheds Light on Mummy Berry Disease Infection of Blueberry and Mating Type.</title>
        <authorList>
            <person name="Yow A.G."/>
            <person name="Zhang Y."/>
            <person name="Bansal K."/>
            <person name="Eacker S.M."/>
            <person name="Sullivan S."/>
            <person name="Liachko I."/>
            <person name="Cubeta M.A."/>
            <person name="Rollins J.A."/>
            <person name="Ashrafi H."/>
        </authorList>
    </citation>
    <scope>NUCLEOTIDE SEQUENCE</scope>
    <source>
        <strain evidence="8">RL-1</strain>
    </source>
</reference>
<dbReference type="Pfam" id="PF03636">
    <property type="entry name" value="Glyco_hydro_65N"/>
    <property type="match status" value="1"/>
</dbReference>
<evidence type="ECO:0000259" key="6">
    <source>
        <dbReference type="Pfam" id="PF03632"/>
    </source>
</evidence>
<feature type="chain" id="PRO_5032877424" description="alpha,alpha-trehalase" evidence="5">
    <location>
        <begin position="24"/>
        <end position="1061"/>
    </location>
</feature>
<evidence type="ECO:0000313" key="8">
    <source>
        <dbReference type="EMBL" id="QSZ30381.1"/>
    </source>
</evidence>
<dbReference type="InterPro" id="IPR037018">
    <property type="entry name" value="GH65_N"/>
</dbReference>
<dbReference type="AlphaFoldDB" id="A0A8A3P5J1"/>
<evidence type="ECO:0000256" key="3">
    <source>
        <dbReference type="ARBA" id="ARBA00012757"/>
    </source>
</evidence>
<dbReference type="OrthoDB" id="200349at2759"/>
<dbReference type="Proteomes" id="UP000672032">
    <property type="component" value="Chromosome 1"/>
</dbReference>
<comment type="catalytic activity">
    <reaction evidence="1">
        <text>alpha,alpha-trehalose + H2O = alpha-D-glucose + beta-D-glucose</text>
        <dbReference type="Rhea" id="RHEA:32675"/>
        <dbReference type="ChEBI" id="CHEBI:15377"/>
        <dbReference type="ChEBI" id="CHEBI:15903"/>
        <dbReference type="ChEBI" id="CHEBI:16551"/>
        <dbReference type="ChEBI" id="CHEBI:17925"/>
        <dbReference type="EC" id="3.2.1.28"/>
    </reaction>
</comment>
<dbReference type="InterPro" id="IPR012341">
    <property type="entry name" value="6hp_glycosidase-like_sf"/>
</dbReference>
<proteinExistence type="inferred from homology"/>
<feature type="compositionally biased region" description="Acidic residues" evidence="4">
    <location>
        <begin position="990"/>
        <end position="1002"/>
    </location>
</feature>
<evidence type="ECO:0000313" key="9">
    <source>
        <dbReference type="Proteomes" id="UP000672032"/>
    </source>
</evidence>
<feature type="region of interest" description="Disordered" evidence="4">
    <location>
        <begin position="981"/>
        <end position="1006"/>
    </location>
</feature>
<feature type="domain" description="Glycoside hydrolase family 65 N-terminal" evidence="7">
    <location>
        <begin position="78"/>
        <end position="342"/>
    </location>
</feature>
<evidence type="ECO:0000256" key="5">
    <source>
        <dbReference type="SAM" id="SignalP"/>
    </source>
</evidence>
<feature type="domain" description="Glycoside hydrolase family 65 central catalytic" evidence="6">
    <location>
        <begin position="429"/>
        <end position="616"/>
    </location>
</feature>
<dbReference type="SUPFAM" id="SSF48208">
    <property type="entry name" value="Six-hairpin glycosidases"/>
    <property type="match status" value="1"/>
</dbReference>
<gene>
    <name evidence="8" type="ORF">DSL72_004904</name>
</gene>
<dbReference type="InterPro" id="IPR005196">
    <property type="entry name" value="Glyco_hydro_65_N"/>
</dbReference>
<dbReference type="GO" id="GO:0009277">
    <property type="term" value="C:fungal-type cell wall"/>
    <property type="evidence" value="ECO:0007669"/>
    <property type="project" value="TreeGrafter"/>
</dbReference>
<evidence type="ECO:0000259" key="7">
    <source>
        <dbReference type="Pfam" id="PF03636"/>
    </source>
</evidence>
<comment type="similarity">
    <text evidence="2">Belongs to the glycosyl hydrolase 65 family.</text>
</comment>
<dbReference type="InterPro" id="IPR005195">
    <property type="entry name" value="Glyco_hydro_65_M"/>
</dbReference>
<evidence type="ECO:0000256" key="1">
    <source>
        <dbReference type="ARBA" id="ARBA00001576"/>
    </source>
</evidence>
<feature type="signal peptide" evidence="5">
    <location>
        <begin position="1"/>
        <end position="23"/>
    </location>
</feature>
<dbReference type="Pfam" id="PF03632">
    <property type="entry name" value="Glyco_hydro_65m"/>
    <property type="match status" value="1"/>
</dbReference>
<dbReference type="GO" id="GO:0004555">
    <property type="term" value="F:alpha,alpha-trehalase activity"/>
    <property type="evidence" value="ECO:0007669"/>
    <property type="project" value="UniProtKB-EC"/>
</dbReference>
<dbReference type="EMBL" id="CP063405">
    <property type="protein sequence ID" value="QSZ30381.1"/>
    <property type="molecule type" value="Genomic_DNA"/>
</dbReference>
<dbReference type="InterPro" id="IPR011013">
    <property type="entry name" value="Gal_mutarotase_sf_dom"/>
</dbReference>
<name>A0A8A3P5J1_9HELO</name>
<evidence type="ECO:0000256" key="2">
    <source>
        <dbReference type="ARBA" id="ARBA00006768"/>
    </source>
</evidence>
<dbReference type="InterPro" id="IPR008928">
    <property type="entry name" value="6-hairpin_glycosidase_sf"/>
</dbReference>
<dbReference type="EC" id="3.2.1.28" evidence="3"/>
<dbReference type="PANTHER" id="PTHR11051:SF8">
    <property type="entry name" value="PROTEIN-GLUCOSYLGALACTOSYLHYDROXYLYSINE GLUCOSIDASE"/>
    <property type="match status" value="1"/>
</dbReference>
<dbReference type="Gene3D" id="2.70.98.40">
    <property type="entry name" value="Glycoside hydrolase, family 65, N-terminal domain"/>
    <property type="match status" value="1"/>
</dbReference>
<protein>
    <recommendedName>
        <fullName evidence="3">alpha,alpha-trehalase</fullName>
        <ecNumber evidence="3">3.2.1.28</ecNumber>
    </recommendedName>
</protein>
<accession>A0A8A3P5J1</accession>
<dbReference type="Gene3D" id="1.50.10.10">
    <property type="match status" value="1"/>
</dbReference>
<dbReference type="GO" id="GO:0005993">
    <property type="term" value="P:trehalose catabolic process"/>
    <property type="evidence" value="ECO:0007669"/>
    <property type="project" value="TreeGrafter"/>
</dbReference>
<dbReference type="GO" id="GO:0030246">
    <property type="term" value="F:carbohydrate binding"/>
    <property type="evidence" value="ECO:0007669"/>
    <property type="project" value="InterPro"/>
</dbReference>
<keyword evidence="5" id="KW-0732">Signal</keyword>
<sequence length="1061" mass="117522">MKCSQLLALGLAVASPPMQVVHGADVNPASQFKSKTIPDGTMPPMKDFTVFAEDRLSRWNDENQTLNTDILIPGDFRARMHLSNGYFGLAVASLGPFYEADLNQTHRDGKQPTEGWPEFNPRQTFAGVAGFFDRQANTTETNYPELLLHGDESVISGIPHFSDIHVTISGQVLSPTVDSATISNFTSSMNFRDATKHWSFTWTPDLNRSSCFRMDYMMFISRERVNVAATQLIITPLNGARENIIITDILDGRSAVRSFLSEKGAYGDTESIYVSNHPNGLQDISAWTVSTANLFDGRTNYMSPRAIVYPNDNSMTIGQQWNLELKPGQPSTFHKFVGVASTDKFPDAKLTATQASRNAARDGWDILLAEHTAIWNRDMQRNNIHSYRDPSTGRLPANDTMAEIQQIAAVVNSYMLLQAHLEENGTNINDNGVSVGGLTADPYAGLYFWDMDIWMFPGLCMNYPEHAHQIVKYRLKMISQARVNAQEAYVQEKYKFDNNSVLYSWTSGRYGNATGTGPVLDYEYHINTDVAKMMLDYRKITGDEDYFRQELWPAVKSVGHTIEGLLQKDVQGKWNIKNMTDPDEWTNNIDNGAFTQASFLQIMNSIISIKRQYNESVPFTWLDIAQNIAIPVSSSGITLEYENMPPNINVKQADVTLLLHPLSLPESSNPINYTLERKQNDLQYYTQKQSLHGPAMTFAINTIATLRYGSSGCSASTYNKMAVVPNLRAPWFIMSEQTSDDPNANGGYPPAFPFLTGHGGAMQIPLFGYLGLDISQDFLTIQPTLPGPLKYLRLPNFKFEGHTFTASMNTTHTNITFIHASPFASQNTTSVPLFQNLPASRRPQVEYTLSLNHTLTLKNDMYWEDLTTPNDLLQCLPIIGSHATELNRWPESVNDGDVGTSWQPETAEESSIAIDTGSVKGERVKAINVVWGQRIPTSALVVISNSTSASHSSADGHVFPLPLPALEIPVPGEIKIHGVNSSSDVVSSDEYPDGDGEGDSGDDDVKLEEGYKTTYILTDDEVVYMGDIAVLQIAGCIGTSCGISGDEAGATVQAWEIIREA</sequence>
<dbReference type="SUPFAM" id="SSF74650">
    <property type="entry name" value="Galactose mutarotase-like"/>
    <property type="match status" value="1"/>
</dbReference>
<keyword evidence="9" id="KW-1185">Reference proteome</keyword>